<dbReference type="OrthoDB" id="3256331at2759"/>
<protein>
    <recommendedName>
        <fullName evidence="2">DUF6593 domain-containing protein</fullName>
    </recommendedName>
</protein>
<name>A0A5C3L0Z2_COPMA</name>
<evidence type="ECO:0000313" key="4">
    <source>
        <dbReference type="Proteomes" id="UP000307440"/>
    </source>
</evidence>
<dbReference type="AlphaFoldDB" id="A0A5C3L0Z2"/>
<dbReference type="Pfam" id="PF20236">
    <property type="entry name" value="DUF6593"/>
    <property type="match status" value="1"/>
</dbReference>
<proteinExistence type="predicted"/>
<dbReference type="EMBL" id="ML210173">
    <property type="protein sequence ID" value="TFK26599.1"/>
    <property type="molecule type" value="Genomic_DNA"/>
</dbReference>
<keyword evidence="4" id="KW-1185">Reference proteome</keyword>
<evidence type="ECO:0000259" key="2">
    <source>
        <dbReference type="Pfam" id="PF20236"/>
    </source>
</evidence>
<reference evidence="3 4" key="1">
    <citation type="journal article" date="2019" name="Nat. Ecol. Evol.">
        <title>Megaphylogeny resolves global patterns of mushroom evolution.</title>
        <authorList>
            <person name="Varga T."/>
            <person name="Krizsan K."/>
            <person name="Foldi C."/>
            <person name="Dima B."/>
            <person name="Sanchez-Garcia M."/>
            <person name="Sanchez-Ramirez S."/>
            <person name="Szollosi G.J."/>
            <person name="Szarkandi J.G."/>
            <person name="Papp V."/>
            <person name="Albert L."/>
            <person name="Andreopoulos W."/>
            <person name="Angelini C."/>
            <person name="Antonin V."/>
            <person name="Barry K.W."/>
            <person name="Bougher N.L."/>
            <person name="Buchanan P."/>
            <person name="Buyck B."/>
            <person name="Bense V."/>
            <person name="Catcheside P."/>
            <person name="Chovatia M."/>
            <person name="Cooper J."/>
            <person name="Damon W."/>
            <person name="Desjardin D."/>
            <person name="Finy P."/>
            <person name="Geml J."/>
            <person name="Haridas S."/>
            <person name="Hughes K."/>
            <person name="Justo A."/>
            <person name="Karasinski D."/>
            <person name="Kautmanova I."/>
            <person name="Kiss B."/>
            <person name="Kocsube S."/>
            <person name="Kotiranta H."/>
            <person name="LaButti K.M."/>
            <person name="Lechner B.E."/>
            <person name="Liimatainen K."/>
            <person name="Lipzen A."/>
            <person name="Lukacs Z."/>
            <person name="Mihaltcheva S."/>
            <person name="Morgado L.N."/>
            <person name="Niskanen T."/>
            <person name="Noordeloos M.E."/>
            <person name="Ohm R.A."/>
            <person name="Ortiz-Santana B."/>
            <person name="Ovrebo C."/>
            <person name="Racz N."/>
            <person name="Riley R."/>
            <person name="Savchenko A."/>
            <person name="Shiryaev A."/>
            <person name="Soop K."/>
            <person name="Spirin V."/>
            <person name="Szebenyi C."/>
            <person name="Tomsovsky M."/>
            <person name="Tulloss R.E."/>
            <person name="Uehling J."/>
            <person name="Grigoriev I.V."/>
            <person name="Vagvolgyi C."/>
            <person name="Papp T."/>
            <person name="Martin F.M."/>
            <person name="Miettinen O."/>
            <person name="Hibbett D.S."/>
            <person name="Nagy L.G."/>
        </authorList>
    </citation>
    <scope>NUCLEOTIDE SEQUENCE [LARGE SCALE GENOMIC DNA]</scope>
    <source>
        <strain evidence="3 4">CBS 121175</strain>
    </source>
</reference>
<feature type="compositionally biased region" description="Low complexity" evidence="1">
    <location>
        <begin position="146"/>
        <end position="158"/>
    </location>
</feature>
<organism evidence="3 4">
    <name type="scientific">Coprinopsis marcescibilis</name>
    <name type="common">Agaric fungus</name>
    <name type="synonym">Psathyrella marcescibilis</name>
    <dbReference type="NCBI Taxonomy" id="230819"/>
    <lineage>
        <taxon>Eukaryota</taxon>
        <taxon>Fungi</taxon>
        <taxon>Dikarya</taxon>
        <taxon>Basidiomycota</taxon>
        <taxon>Agaricomycotina</taxon>
        <taxon>Agaricomycetes</taxon>
        <taxon>Agaricomycetidae</taxon>
        <taxon>Agaricales</taxon>
        <taxon>Agaricineae</taxon>
        <taxon>Psathyrellaceae</taxon>
        <taxon>Coprinopsis</taxon>
    </lineage>
</organism>
<dbReference type="Proteomes" id="UP000307440">
    <property type="component" value="Unassembled WGS sequence"/>
</dbReference>
<sequence>MSQPYDNLVLVLTPDNPCNTTIQDQATGETYYTVKTEHGKYTCTRILNSEHKEIASWRWRDLRSDILTLTTGAGRGVTSPASEWLKESKRPFKSTVSFSDRFKRKYKWKGNGMIKPQPLQQLFADEDGTRPIAHVTKGRRNRDATRTPPTYTSSSSTLTLSPRAQEIMDKVVISFCLLEKEQRSRRIPP</sequence>
<evidence type="ECO:0000313" key="3">
    <source>
        <dbReference type="EMBL" id="TFK26599.1"/>
    </source>
</evidence>
<evidence type="ECO:0000256" key="1">
    <source>
        <dbReference type="SAM" id="MobiDB-lite"/>
    </source>
</evidence>
<feature type="region of interest" description="Disordered" evidence="1">
    <location>
        <begin position="135"/>
        <end position="158"/>
    </location>
</feature>
<accession>A0A5C3L0Z2</accession>
<gene>
    <name evidence="3" type="ORF">FA15DRAFT_637306</name>
</gene>
<feature type="domain" description="DUF6593" evidence="2">
    <location>
        <begin position="15"/>
        <end position="183"/>
    </location>
</feature>
<dbReference type="InterPro" id="IPR046528">
    <property type="entry name" value="DUF6593"/>
</dbReference>